<dbReference type="Proteomes" id="UP000256977">
    <property type="component" value="Unassembled WGS sequence"/>
</dbReference>
<dbReference type="GO" id="GO:0003677">
    <property type="term" value="F:DNA binding"/>
    <property type="evidence" value="ECO:0007669"/>
    <property type="project" value="UniProtKB-KW"/>
</dbReference>
<protein>
    <submittedName>
        <fullName evidence="7">CRP/FNR family transcriptional regulator</fullName>
    </submittedName>
</protein>
<dbReference type="InterPro" id="IPR014710">
    <property type="entry name" value="RmlC-like_jellyroll"/>
</dbReference>
<dbReference type="InterPro" id="IPR036388">
    <property type="entry name" value="WH-like_DNA-bd_sf"/>
</dbReference>
<evidence type="ECO:0000313" key="7">
    <source>
        <dbReference type="EMBL" id="RED52844.1"/>
    </source>
</evidence>
<keyword evidence="4" id="KW-0804">Transcription</keyword>
<dbReference type="OrthoDB" id="9812325at2"/>
<organism evidence="7 8">
    <name type="scientific">Cohnella phaseoli</name>
    <dbReference type="NCBI Taxonomy" id="456490"/>
    <lineage>
        <taxon>Bacteria</taxon>
        <taxon>Bacillati</taxon>
        <taxon>Bacillota</taxon>
        <taxon>Bacilli</taxon>
        <taxon>Bacillales</taxon>
        <taxon>Paenibacillaceae</taxon>
        <taxon>Cohnella</taxon>
    </lineage>
</organism>
<keyword evidence="2" id="KW-0238">DNA-binding</keyword>
<dbReference type="CDD" id="cd00038">
    <property type="entry name" value="CAP_ED"/>
    <property type="match status" value="1"/>
</dbReference>
<dbReference type="EMBL" id="QRDZ01000054">
    <property type="protein sequence ID" value="RED52844.1"/>
    <property type="molecule type" value="Genomic_DNA"/>
</dbReference>
<sequence length="229" mass="26025">MNKIDYLSQFDLLRSLNREDLIEMDELTSITPFPKKQLIQSPDTFTEKLYFIKKGKVRLYRLNAEGRQFTLDILSEGNIFGEMNGISLGTRDVFIETVEACDICMMDKERFERYLLQRPRFMLNMIEAISQRLAHMSTLAQKLAIGRLHDKIIHILLKLSERFGNGNEDGSDFCAIGISLSHQDLANLVGASREAVTLGLQELAEAGAIRTGFRTIHVNREKLSALLDA</sequence>
<dbReference type="Gene3D" id="1.10.10.10">
    <property type="entry name" value="Winged helix-like DNA-binding domain superfamily/Winged helix DNA-binding domain"/>
    <property type="match status" value="1"/>
</dbReference>
<dbReference type="SUPFAM" id="SSF46785">
    <property type="entry name" value="Winged helix' DNA-binding domain"/>
    <property type="match status" value="1"/>
</dbReference>
<dbReference type="Pfam" id="PF13545">
    <property type="entry name" value="HTH_Crp_2"/>
    <property type="match status" value="1"/>
</dbReference>
<dbReference type="Pfam" id="PF00027">
    <property type="entry name" value="cNMP_binding"/>
    <property type="match status" value="1"/>
</dbReference>
<dbReference type="SUPFAM" id="SSF51206">
    <property type="entry name" value="cAMP-binding domain-like"/>
    <property type="match status" value="1"/>
</dbReference>
<comment type="caution">
    <text evidence="7">The sequence shown here is derived from an EMBL/GenBank/DDBJ whole genome shotgun (WGS) entry which is preliminary data.</text>
</comment>
<name>A0A3D9HTK0_9BACL</name>
<dbReference type="RefSeq" id="WP_116065672.1">
    <property type="nucleotide sequence ID" value="NZ_QRDZ01000054.1"/>
</dbReference>
<keyword evidence="8" id="KW-1185">Reference proteome</keyword>
<accession>A0A3D9HTK0</accession>
<proteinExistence type="predicted"/>
<dbReference type="Gene3D" id="2.60.120.10">
    <property type="entry name" value="Jelly Rolls"/>
    <property type="match status" value="1"/>
</dbReference>
<feature type="domain" description="HTH crp-type" evidence="6">
    <location>
        <begin position="146"/>
        <end position="222"/>
    </location>
</feature>
<keyword evidence="3" id="KW-0010">Activator</keyword>
<evidence type="ECO:0000256" key="3">
    <source>
        <dbReference type="ARBA" id="ARBA00023159"/>
    </source>
</evidence>
<dbReference type="SMART" id="SM00419">
    <property type="entry name" value="HTH_CRP"/>
    <property type="match status" value="1"/>
</dbReference>
<dbReference type="InterPro" id="IPR050397">
    <property type="entry name" value="Env_Response_Regulators"/>
</dbReference>
<dbReference type="PANTHER" id="PTHR24567">
    <property type="entry name" value="CRP FAMILY TRANSCRIPTIONAL REGULATORY PROTEIN"/>
    <property type="match status" value="1"/>
</dbReference>
<evidence type="ECO:0000313" key="8">
    <source>
        <dbReference type="Proteomes" id="UP000256977"/>
    </source>
</evidence>
<dbReference type="InterPro" id="IPR000595">
    <property type="entry name" value="cNMP-bd_dom"/>
</dbReference>
<reference evidence="7 8" key="1">
    <citation type="submission" date="2018-07" db="EMBL/GenBank/DDBJ databases">
        <title>Genomic Encyclopedia of Type Strains, Phase III (KMG-III): the genomes of soil and plant-associated and newly described type strains.</title>
        <authorList>
            <person name="Whitman W."/>
        </authorList>
    </citation>
    <scope>NUCLEOTIDE SEQUENCE [LARGE SCALE GENOMIC DNA]</scope>
    <source>
        <strain evidence="7 8">CECT 7287</strain>
    </source>
</reference>
<dbReference type="PROSITE" id="PS51063">
    <property type="entry name" value="HTH_CRP_2"/>
    <property type="match status" value="1"/>
</dbReference>
<dbReference type="InterPro" id="IPR036390">
    <property type="entry name" value="WH_DNA-bd_sf"/>
</dbReference>
<keyword evidence="1" id="KW-0805">Transcription regulation</keyword>
<dbReference type="SMART" id="SM00100">
    <property type="entry name" value="cNMP"/>
    <property type="match status" value="1"/>
</dbReference>
<dbReference type="AlphaFoldDB" id="A0A3D9HTK0"/>
<dbReference type="InterPro" id="IPR018490">
    <property type="entry name" value="cNMP-bd_dom_sf"/>
</dbReference>
<evidence type="ECO:0000256" key="2">
    <source>
        <dbReference type="ARBA" id="ARBA00023125"/>
    </source>
</evidence>
<feature type="domain" description="Cyclic nucleotide-binding" evidence="5">
    <location>
        <begin position="12"/>
        <end position="132"/>
    </location>
</feature>
<dbReference type="GO" id="GO:0005829">
    <property type="term" value="C:cytosol"/>
    <property type="evidence" value="ECO:0007669"/>
    <property type="project" value="TreeGrafter"/>
</dbReference>
<evidence type="ECO:0000259" key="6">
    <source>
        <dbReference type="PROSITE" id="PS51063"/>
    </source>
</evidence>
<gene>
    <name evidence="7" type="ORF">DFP98_1547</name>
</gene>
<dbReference type="PANTHER" id="PTHR24567:SF74">
    <property type="entry name" value="HTH-TYPE TRANSCRIPTIONAL REGULATOR ARCR"/>
    <property type="match status" value="1"/>
</dbReference>
<dbReference type="GO" id="GO:0003700">
    <property type="term" value="F:DNA-binding transcription factor activity"/>
    <property type="evidence" value="ECO:0007669"/>
    <property type="project" value="TreeGrafter"/>
</dbReference>
<evidence type="ECO:0000256" key="1">
    <source>
        <dbReference type="ARBA" id="ARBA00023015"/>
    </source>
</evidence>
<evidence type="ECO:0000259" key="5">
    <source>
        <dbReference type="PROSITE" id="PS50042"/>
    </source>
</evidence>
<evidence type="ECO:0000256" key="4">
    <source>
        <dbReference type="ARBA" id="ARBA00023163"/>
    </source>
</evidence>
<dbReference type="InterPro" id="IPR012318">
    <property type="entry name" value="HTH_CRP"/>
</dbReference>
<dbReference type="PROSITE" id="PS50042">
    <property type="entry name" value="CNMP_BINDING_3"/>
    <property type="match status" value="1"/>
</dbReference>